<reference evidence="2" key="1">
    <citation type="journal article" date="2019" name="Int. J. Syst. Evol. Microbiol.">
        <title>The Global Catalogue of Microorganisms (GCM) 10K type strain sequencing project: providing services to taxonomists for standard genome sequencing and annotation.</title>
        <authorList>
            <consortium name="The Broad Institute Genomics Platform"/>
            <consortium name="The Broad Institute Genome Sequencing Center for Infectious Disease"/>
            <person name="Wu L."/>
            <person name="Ma J."/>
        </authorList>
    </citation>
    <scope>NUCLEOTIDE SEQUENCE [LARGE SCALE GENOMIC DNA]</scope>
    <source>
        <strain evidence="2">CECT 8288</strain>
    </source>
</reference>
<dbReference type="PANTHER" id="PTHR43019">
    <property type="entry name" value="SERINE ENDOPROTEASE DEGS"/>
    <property type="match status" value="1"/>
</dbReference>
<dbReference type="InterPro" id="IPR009003">
    <property type="entry name" value="Peptidase_S1_PA"/>
</dbReference>
<protein>
    <submittedName>
        <fullName evidence="1">Serine protease</fullName>
    </submittedName>
</protein>
<dbReference type="RefSeq" id="WP_290282150.1">
    <property type="nucleotide sequence ID" value="NZ_JAUFQI010000001.1"/>
</dbReference>
<dbReference type="SUPFAM" id="SSF50494">
    <property type="entry name" value="Trypsin-like serine proteases"/>
    <property type="match status" value="1"/>
</dbReference>
<organism evidence="1 2">
    <name type="scientific">Reinekea marina</name>
    <dbReference type="NCBI Taxonomy" id="1310421"/>
    <lineage>
        <taxon>Bacteria</taxon>
        <taxon>Pseudomonadati</taxon>
        <taxon>Pseudomonadota</taxon>
        <taxon>Gammaproteobacteria</taxon>
        <taxon>Oceanospirillales</taxon>
        <taxon>Saccharospirillaceae</taxon>
        <taxon>Reinekea</taxon>
    </lineage>
</organism>
<dbReference type="Gene3D" id="2.40.10.10">
    <property type="entry name" value="Trypsin-like serine proteases"/>
    <property type="match status" value="2"/>
</dbReference>
<accession>A0ABV7WX66</accession>
<dbReference type="InterPro" id="IPR043504">
    <property type="entry name" value="Peptidase_S1_PA_chymotrypsin"/>
</dbReference>
<dbReference type="Pfam" id="PF13365">
    <property type="entry name" value="Trypsin_2"/>
    <property type="match status" value="1"/>
</dbReference>
<keyword evidence="2" id="KW-1185">Reference proteome</keyword>
<dbReference type="EMBL" id="JBHRYN010000020">
    <property type="protein sequence ID" value="MFC3702718.1"/>
    <property type="molecule type" value="Genomic_DNA"/>
</dbReference>
<proteinExistence type="predicted"/>
<dbReference type="InterPro" id="IPR001940">
    <property type="entry name" value="Peptidase_S1C"/>
</dbReference>
<gene>
    <name evidence="1" type="ORF">ACFOND_13835</name>
</gene>
<dbReference type="GO" id="GO:0006508">
    <property type="term" value="P:proteolysis"/>
    <property type="evidence" value="ECO:0007669"/>
    <property type="project" value="UniProtKB-KW"/>
</dbReference>
<dbReference type="PANTHER" id="PTHR43019:SF23">
    <property type="entry name" value="PROTEASE DO-LIKE 5, CHLOROPLASTIC"/>
    <property type="match status" value="1"/>
</dbReference>
<dbReference type="GO" id="GO:0008233">
    <property type="term" value="F:peptidase activity"/>
    <property type="evidence" value="ECO:0007669"/>
    <property type="project" value="UniProtKB-KW"/>
</dbReference>
<comment type="caution">
    <text evidence="1">The sequence shown here is derived from an EMBL/GenBank/DDBJ whole genome shotgun (WGS) entry which is preliminary data.</text>
</comment>
<name>A0ABV7WX66_9GAMM</name>
<evidence type="ECO:0000313" key="1">
    <source>
        <dbReference type="EMBL" id="MFC3702718.1"/>
    </source>
</evidence>
<keyword evidence="1" id="KW-0378">Hydrolase</keyword>
<dbReference type="PRINTS" id="PR00834">
    <property type="entry name" value="PROTEASES2C"/>
</dbReference>
<dbReference type="Proteomes" id="UP001595710">
    <property type="component" value="Unassembled WGS sequence"/>
</dbReference>
<evidence type="ECO:0000313" key="2">
    <source>
        <dbReference type="Proteomes" id="UP001595710"/>
    </source>
</evidence>
<sequence>MHQALADSTFRIQCGVSSGSGFSYRNNNIVVTNHHVIEPNLLNNQPIAAITENGTQLRATLLSHSDKTQYDFAILELEDPLPANRNVLQPNLTAEAVRGSKLLFSGFPHGIHDLLVHEAIVSGPVQQHAFYIDGSVNGGNSGGPIVNSAGELLGIVTQRRFLGGQSLQTLGQQVAQLGDQCAGIANRGSVQIMGIDFRQFANMIAQGLGAMSQVIEANANSGIGIGFKIQFMNAEFERLGL</sequence>
<keyword evidence="1" id="KW-0645">Protease</keyword>